<dbReference type="GO" id="GO:0046872">
    <property type="term" value="F:metal ion binding"/>
    <property type="evidence" value="ECO:0007669"/>
    <property type="project" value="UniProtKB-KW"/>
</dbReference>
<comment type="cofactor">
    <cofactor evidence="2">
        <name>Zn(2+)</name>
        <dbReference type="ChEBI" id="CHEBI:29105"/>
    </cofactor>
</comment>
<evidence type="ECO:0000256" key="5">
    <source>
        <dbReference type="ARBA" id="ARBA00022801"/>
    </source>
</evidence>
<evidence type="ECO:0000256" key="7">
    <source>
        <dbReference type="ARBA" id="ARBA00023285"/>
    </source>
</evidence>
<comment type="cofactor">
    <cofactor evidence="1">
        <name>Co(2+)</name>
        <dbReference type="ChEBI" id="CHEBI:48828"/>
    </cofactor>
</comment>
<organism evidence="9">
    <name type="scientific">Candidatus Methanophaga sp. ANME-1 ERB7</name>
    <dbReference type="NCBI Taxonomy" id="2759913"/>
    <lineage>
        <taxon>Archaea</taxon>
        <taxon>Methanobacteriati</taxon>
        <taxon>Methanobacteriota</taxon>
        <taxon>Stenosarchaea group</taxon>
        <taxon>Methanomicrobia</taxon>
        <taxon>Candidatus Methanophagales</taxon>
        <taxon>Candidatus Methanophagaceae</taxon>
        <taxon>Candidatus Methanophaga</taxon>
    </lineage>
</organism>
<evidence type="ECO:0000259" key="8">
    <source>
        <dbReference type="Pfam" id="PF07687"/>
    </source>
</evidence>
<dbReference type="EMBL" id="MT631614">
    <property type="protein sequence ID" value="QNO55435.1"/>
    <property type="molecule type" value="Genomic_DNA"/>
</dbReference>
<evidence type="ECO:0000256" key="1">
    <source>
        <dbReference type="ARBA" id="ARBA00001941"/>
    </source>
</evidence>
<evidence type="ECO:0000256" key="6">
    <source>
        <dbReference type="ARBA" id="ARBA00022833"/>
    </source>
</evidence>
<dbReference type="InterPro" id="IPR050072">
    <property type="entry name" value="Peptidase_M20A"/>
</dbReference>
<keyword evidence="5 9" id="KW-0378">Hydrolase</keyword>
<keyword evidence="4" id="KW-0479">Metal-binding</keyword>
<dbReference type="EC" id="3.5.1.18" evidence="9"/>
<dbReference type="InterPro" id="IPR002933">
    <property type="entry name" value="Peptidase_M20"/>
</dbReference>
<name>A0A7G9Z5A1_9EURY</name>
<protein>
    <submittedName>
        <fullName evidence="9">Succinyl-diaminopimelate desuccinylase</fullName>
        <ecNumber evidence="9">3.5.1.18</ecNumber>
    </submittedName>
</protein>
<keyword evidence="6" id="KW-0862">Zinc</keyword>
<dbReference type="InterPro" id="IPR010182">
    <property type="entry name" value="ArgE/DapE"/>
</dbReference>
<dbReference type="PANTHER" id="PTHR43808:SF32">
    <property type="entry name" value="ARGE_DAPE-RELATED DEACYLASE"/>
    <property type="match status" value="1"/>
</dbReference>
<evidence type="ECO:0000256" key="2">
    <source>
        <dbReference type="ARBA" id="ARBA00001947"/>
    </source>
</evidence>
<sequence length="415" mass="45716">MEEREDMDLAMRKYLIDSLKELVRIPTSVPPGENYGKIVDWLIPVFDDLGFECERIEMPEDVYEARQKSAELSGERVNLLATKDCGAKESVDIYTHLDVVPAGEGWSTPPFNPVIKDGRIYGRGVADSKGSVASLLTALRVMKEQGLKSKYNLRVALTTDEELGTYSGLCFFADYGLLKGDYLLCMDGDNEGVCIATNGVMNWAMTVYGKSAHSSLPFSGVNAIEKAMLVMSELNGLKRRIESRESEAPCGPIMAELTGQEHIKPIFNVTMISGGVKENVIPPSCTLRGDRRYIPEEKVEKVIKELEDAVETIKAKHGVEIELYCKPGFPPMFAEQSGEWTKRVQDAVSDAFGVYKPIIGVQGGLDVAYAVRRTNQPVCAFGVGCFVDCNPHGADENVAISDLENYVRFLVGLLT</sequence>
<keyword evidence="7" id="KW-0170">Cobalt</keyword>
<dbReference type="InterPro" id="IPR011650">
    <property type="entry name" value="Peptidase_M20_dimer"/>
</dbReference>
<dbReference type="SUPFAM" id="SSF53187">
    <property type="entry name" value="Zn-dependent exopeptidases"/>
    <property type="match status" value="1"/>
</dbReference>
<dbReference type="GO" id="GO:0009014">
    <property type="term" value="F:succinyl-diaminopimelate desuccinylase activity"/>
    <property type="evidence" value="ECO:0007669"/>
    <property type="project" value="UniProtKB-EC"/>
</dbReference>
<dbReference type="NCBIfam" id="TIGR01910">
    <property type="entry name" value="DapE-ArgE"/>
    <property type="match status" value="1"/>
</dbReference>
<reference evidence="9" key="1">
    <citation type="submission" date="2020-06" db="EMBL/GenBank/DDBJ databases">
        <title>Unique genomic features of the anaerobic methanotrophic archaea.</title>
        <authorList>
            <person name="Chadwick G.L."/>
            <person name="Skennerton C.T."/>
            <person name="Laso-Perez R."/>
            <person name="Leu A.O."/>
            <person name="Speth D.R."/>
            <person name="Yu H."/>
            <person name="Morgan-Lang C."/>
            <person name="Hatzenpichler R."/>
            <person name="Goudeau D."/>
            <person name="Malmstrom R."/>
            <person name="Brazelton W.J."/>
            <person name="Woyke T."/>
            <person name="Hallam S.J."/>
            <person name="Tyson G.W."/>
            <person name="Wegener G."/>
            <person name="Boetius A."/>
            <person name="Orphan V."/>
        </authorList>
    </citation>
    <scope>NUCLEOTIDE SEQUENCE</scope>
</reference>
<feature type="domain" description="Peptidase M20 dimerisation" evidence="8">
    <location>
        <begin position="195"/>
        <end position="316"/>
    </location>
</feature>
<evidence type="ECO:0000256" key="4">
    <source>
        <dbReference type="ARBA" id="ARBA00022723"/>
    </source>
</evidence>
<gene>
    <name evidence="9" type="primary">dapE</name>
    <name evidence="9" type="ORF">OLPFPJCK_00021</name>
</gene>
<comment type="similarity">
    <text evidence="3">Belongs to the peptidase M20A family.</text>
</comment>
<dbReference type="SUPFAM" id="SSF55031">
    <property type="entry name" value="Bacterial exopeptidase dimerisation domain"/>
    <property type="match status" value="1"/>
</dbReference>
<dbReference type="Gene3D" id="3.30.70.360">
    <property type="match status" value="1"/>
</dbReference>
<dbReference type="Pfam" id="PF07687">
    <property type="entry name" value="M20_dimer"/>
    <property type="match status" value="1"/>
</dbReference>
<dbReference type="InterPro" id="IPR036264">
    <property type="entry name" value="Bact_exopeptidase_dim_dom"/>
</dbReference>
<dbReference type="AlphaFoldDB" id="A0A7G9Z5A1"/>
<dbReference type="Pfam" id="PF01546">
    <property type="entry name" value="Peptidase_M20"/>
    <property type="match status" value="1"/>
</dbReference>
<evidence type="ECO:0000256" key="3">
    <source>
        <dbReference type="ARBA" id="ARBA00006247"/>
    </source>
</evidence>
<proteinExistence type="inferred from homology"/>
<accession>A0A7G9Z5A1</accession>
<evidence type="ECO:0000313" key="9">
    <source>
        <dbReference type="EMBL" id="QNO55435.1"/>
    </source>
</evidence>
<dbReference type="Gene3D" id="3.40.630.10">
    <property type="entry name" value="Zn peptidases"/>
    <property type="match status" value="1"/>
</dbReference>
<dbReference type="PANTHER" id="PTHR43808">
    <property type="entry name" value="ACETYLORNITHINE DEACETYLASE"/>
    <property type="match status" value="1"/>
</dbReference>